<dbReference type="PANTHER" id="PTHR45700">
    <property type="entry name" value="UBIQUITIN-PROTEIN LIGASE E3C"/>
    <property type="match status" value="1"/>
</dbReference>
<dbReference type="GO" id="GO:0000209">
    <property type="term" value="P:protein polyubiquitination"/>
    <property type="evidence" value="ECO:0007669"/>
    <property type="project" value="InterPro"/>
</dbReference>
<dbReference type="PANTHER" id="PTHR45700:SF2">
    <property type="entry name" value="UBIQUITIN-PROTEIN LIGASE E3C"/>
    <property type="match status" value="1"/>
</dbReference>
<organism evidence="8 9">
    <name type="scientific">Caenorhabditis auriculariae</name>
    <dbReference type="NCBI Taxonomy" id="2777116"/>
    <lineage>
        <taxon>Eukaryota</taxon>
        <taxon>Metazoa</taxon>
        <taxon>Ecdysozoa</taxon>
        <taxon>Nematoda</taxon>
        <taxon>Chromadorea</taxon>
        <taxon>Rhabditida</taxon>
        <taxon>Rhabditina</taxon>
        <taxon>Rhabditomorpha</taxon>
        <taxon>Rhabditoidea</taxon>
        <taxon>Rhabditidae</taxon>
        <taxon>Peloderinae</taxon>
        <taxon>Caenorhabditis</taxon>
    </lineage>
</organism>
<dbReference type="AlphaFoldDB" id="A0A8S1H7E9"/>
<dbReference type="OrthoDB" id="8068875at2759"/>
<dbReference type="Gene3D" id="3.30.2410.10">
    <property type="entry name" value="Hect, E3 ligase catalytic domain"/>
    <property type="match status" value="1"/>
</dbReference>
<dbReference type="SUPFAM" id="SSF56204">
    <property type="entry name" value="Hect, E3 ligase catalytic domain"/>
    <property type="match status" value="1"/>
</dbReference>
<feature type="region of interest" description="Disordered" evidence="6">
    <location>
        <begin position="610"/>
        <end position="629"/>
    </location>
</feature>
<proteinExistence type="predicted"/>
<evidence type="ECO:0000256" key="2">
    <source>
        <dbReference type="ARBA" id="ARBA00012485"/>
    </source>
</evidence>
<dbReference type="InterPro" id="IPR000569">
    <property type="entry name" value="HECT_dom"/>
</dbReference>
<reference evidence="8" key="1">
    <citation type="submission" date="2020-10" db="EMBL/GenBank/DDBJ databases">
        <authorList>
            <person name="Kikuchi T."/>
        </authorList>
    </citation>
    <scope>NUCLEOTIDE SEQUENCE</scope>
    <source>
        <strain evidence="8">NKZ352</strain>
    </source>
</reference>
<dbReference type="Pfam" id="PF00632">
    <property type="entry name" value="HECT"/>
    <property type="match status" value="1"/>
</dbReference>
<dbReference type="Proteomes" id="UP000835052">
    <property type="component" value="Unassembled WGS sequence"/>
</dbReference>
<name>A0A8S1H7E9_9PELO</name>
<comment type="caution">
    <text evidence="8">The sequence shown here is derived from an EMBL/GenBank/DDBJ whole genome shotgun (WGS) entry which is preliminary data.</text>
</comment>
<comment type="catalytic activity">
    <reaction evidence="1">
        <text>S-ubiquitinyl-[E2 ubiquitin-conjugating enzyme]-L-cysteine + [acceptor protein]-L-lysine = [E2 ubiquitin-conjugating enzyme]-L-cysteine + N(6)-ubiquitinyl-[acceptor protein]-L-lysine.</text>
        <dbReference type="EC" id="2.3.2.26"/>
    </reaction>
</comment>
<protein>
    <recommendedName>
        <fullName evidence="2">HECT-type E3 ubiquitin transferase</fullName>
        <ecNumber evidence="2">2.3.2.26</ecNumber>
    </recommendedName>
</protein>
<dbReference type="CDD" id="cd00078">
    <property type="entry name" value="HECTc"/>
    <property type="match status" value="1"/>
</dbReference>
<dbReference type="InterPro" id="IPR044611">
    <property type="entry name" value="E3A/B/C-like"/>
</dbReference>
<evidence type="ECO:0000259" key="7">
    <source>
        <dbReference type="PROSITE" id="PS50237"/>
    </source>
</evidence>
<evidence type="ECO:0000313" key="9">
    <source>
        <dbReference type="Proteomes" id="UP000835052"/>
    </source>
</evidence>
<keyword evidence="4 5" id="KW-0833">Ubl conjugation pathway</keyword>
<keyword evidence="3" id="KW-0808">Transferase</keyword>
<dbReference type="GO" id="GO:0006511">
    <property type="term" value="P:ubiquitin-dependent protein catabolic process"/>
    <property type="evidence" value="ECO:0007669"/>
    <property type="project" value="TreeGrafter"/>
</dbReference>
<evidence type="ECO:0000256" key="5">
    <source>
        <dbReference type="PROSITE-ProRule" id="PRU00104"/>
    </source>
</evidence>
<feature type="compositionally biased region" description="Acidic residues" evidence="6">
    <location>
        <begin position="611"/>
        <end position="629"/>
    </location>
</feature>
<dbReference type="GO" id="GO:0061630">
    <property type="term" value="F:ubiquitin protein ligase activity"/>
    <property type="evidence" value="ECO:0007669"/>
    <property type="project" value="UniProtKB-EC"/>
</dbReference>
<evidence type="ECO:0000256" key="4">
    <source>
        <dbReference type="ARBA" id="ARBA00022786"/>
    </source>
</evidence>
<evidence type="ECO:0000313" key="8">
    <source>
        <dbReference type="EMBL" id="CAD6191484.1"/>
    </source>
</evidence>
<dbReference type="Gene3D" id="3.30.2160.10">
    <property type="entry name" value="Hect, E3 ligase catalytic domain"/>
    <property type="match status" value="1"/>
</dbReference>
<feature type="domain" description="HECT" evidence="7">
    <location>
        <begin position="705"/>
        <end position="1048"/>
    </location>
</feature>
<dbReference type="EMBL" id="CAJGYM010000021">
    <property type="protein sequence ID" value="CAD6191484.1"/>
    <property type="molecule type" value="Genomic_DNA"/>
</dbReference>
<dbReference type="InterPro" id="IPR035983">
    <property type="entry name" value="Hect_E3_ubiquitin_ligase"/>
</dbReference>
<evidence type="ECO:0000256" key="1">
    <source>
        <dbReference type="ARBA" id="ARBA00000885"/>
    </source>
</evidence>
<evidence type="ECO:0000256" key="3">
    <source>
        <dbReference type="ARBA" id="ARBA00022679"/>
    </source>
</evidence>
<dbReference type="Gene3D" id="3.90.1750.10">
    <property type="entry name" value="Hect, E3 ligase catalytic domains"/>
    <property type="match status" value="1"/>
</dbReference>
<gene>
    <name evidence="8" type="ORF">CAUJ_LOCUS7403</name>
</gene>
<feature type="active site" description="Glycyl thioester intermediate" evidence="5">
    <location>
        <position position="1016"/>
    </location>
</feature>
<evidence type="ECO:0000256" key="6">
    <source>
        <dbReference type="SAM" id="MobiDB-lite"/>
    </source>
</evidence>
<sequence>MSSFNLAFFSGSVHRDRKQDAMLASLNERERFLLKLEEARKNRQNDVKKQNAAVKIQNRYRAFQQQKLVLDRIRKDFDAKIGVSGGPTEIGNLLSEIAVFYRHSTLDIQRLVKVCSEAVRIARISPEQRENVSNPTRILVARCILRVFNDSADETSFFALMRFFEDFILTNDSVARATTKYGLFTTMFKLMTAFCEPRPTEFSESPPSEPNRVRQIATRFYPILLHSEKNKDDEMVAERFLRAFLSVPDQLIFVNHFFPMTVSFLERSREVFVRIVKVAGEIGASKLTADELWRLRALISSAASFSVKSGDVSFNPVATFDVLANLMTQTPAEKLHDEAEEAAARVRARAQFREPPPIVETSLTVLRRRVYAFVASDVFQKLVQFYVNQENMRVTSIVCFQERLAPVIDTLSSSAFFVQSLWKFLIGPSLELGGPVKIILQNDISTVGPSIVPIAVEAREEMKAGLKLFCNCIKIRVSALADADFEAAKIIDHFEDVLKVLRDSCLQLINLVYADAFGYSSSVERRENLKALKKKWQPVCDAVVSTMRVVYEKDSRVKFLREGFWSDHERQVVIARGMWAPTARRRGGRYQEQQRQNSSGFSFVRHLAKTDEDDDDSDSSDDEKQDDLTPDEARNLCIVRNIPFIIPFTQRLKIFTELLEQNRFDEGIASHSEMAWNANAGLSITVRRDHIYEDSFDFLAPVPGNSIDLRRPMLVRMVNWTGINEEGVDGGGIFREFLSELLKTAFEPSRGVFQYTHDRLLYPNPVAPLVLGSDYYRHFHFLGRMLAKSIYEKQLAELRFAEFFIIQLLGNHRGAEDVDLQHMKSFDPLLFKQLRNLSFLSSEQLEDLQLDFSIVIDELGVLKTINLKPNGSNIRVAVDNVQEYVRLYVNYHLKLRLDPMVRAMRRGVSDVINIEWLAMFSPSEIQILIAGNEEDIDVEDMRRHCAFSNIRDHSDEAYANMFWSVVGDLLPEDKKALLKFITGCSRPPIEGFKELYPPLGILLINEEESLPTSATCMNMLKLPKYSSRQKLEEKLRYAINAGAGFELM</sequence>
<dbReference type="EC" id="2.3.2.26" evidence="2"/>
<dbReference type="PROSITE" id="PS50237">
    <property type="entry name" value="HECT"/>
    <property type="match status" value="1"/>
</dbReference>
<keyword evidence="9" id="KW-1185">Reference proteome</keyword>
<dbReference type="SMART" id="SM00119">
    <property type="entry name" value="HECTc"/>
    <property type="match status" value="1"/>
</dbReference>
<accession>A0A8S1H7E9</accession>